<sequence>MTKIVSLLRSCSSNTGSSPSKESVSINIAGPGDNRPYVFTTSDRIDGVVTITMTEKSAFDDIKLTFEGISKVLTWGGINRPPLTGGRHTFMKVHHPIKNEYRPASIPEPGWCYKLPFTFVVPDRLPLMASDHKADHAGIKQAYTRLPPSMCTETATERCFIQYIIRVTIPRKLCGNDQRTGNLLNAVQPVKIFSISYIKKPQWRYR</sequence>
<organism evidence="2 3">
    <name type="scientific">Aspergillus leporis</name>
    <dbReference type="NCBI Taxonomy" id="41062"/>
    <lineage>
        <taxon>Eukaryota</taxon>
        <taxon>Fungi</taxon>
        <taxon>Dikarya</taxon>
        <taxon>Ascomycota</taxon>
        <taxon>Pezizomycotina</taxon>
        <taxon>Eurotiomycetes</taxon>
        <taxon>Eurotiomycetidae</taxon>
        <taxon>Eurotiales</taxon>
        <taxon>Aspergillaceae</taxon>
        <taxon>Aspergillus</taxon>
        <taxon>Aspergillus subgen. Circumdati</taxon>
    </lineage>
</organism>
<reference evidence="2 3" key="1">
    <citation type="submission" date="2019-04" db="EMBL/GenBank/DDBJ databases">
        <title>Friends and foes A comparative genomics study of 23 Aspergillus species from section Flavi.</title>
        <authorList>
            <consortium name="DOE Joint Genome Institute"/>
            <person name="Kjaerbolling I."/>
            <person name="Vesth T."/>
            <person name="Frisvad J.C."/>
            <person name="Nybo J.L."/>
            <person name="Theobald S."/>
            <person name="Kildgaard S."/>
            <person name="Isbrandt T."/>
            <person name="Kuo A."/>
            <person name="Sato A."/>
            <person name="Lyhne E.K."/>
            <person name="Kogle M.E."/>
            <person name="Wiebenga A."/>
            <person name="Kun R.S."/>
            <person name="Lubbers R.J."/>
            <person name="Makela M.R."/>
            <person name="Barry K."/>
            <person name="Chovatia M."/>
            <person name="Clum A."/>
            <person name="Daum C."/>
            <person name="Haridas S."/>
            <person name="He G."/>
            <person name="LaButti K."/>
            <person name="Lipzen A."/>
            <person name="Mondo S."/>
            <person name="Riley R."/>
            <person name="Salamov A."/>
            <person name="Simmons B.A."/>
            <person name="Magnuson J.K."/>
            <person name="Henrissat B."/>
            <person name="Mortensen U.H."/>
            <person name="Larsen T.O."/>
            <person name="Devries R.P."/>
            <person name="Grigoriev I.V."/>
            <person name="Machida M."/>
            <person name="Baker S.E."/>
            <person name="Andersen M.R."/>
        </authorList>
    </citation>
    <scope>NUCLEOTIDE SEQUENCE [LARGE SCALE GENOMIC DNA]</scope>
    <source>
        <strain evidence="2 3">CBS 151.66</strain>
    </source>
</reference>
<feature type="region of interest" description="Disordered" evidence="1">
    <location>
        <begin position="9"/>
        <end position="28"/>
    </location>
</feature>
<feature type="compositionally biased region" description="Polar residues" evidence="1">
    <location>
        <begin position="9"/>
        <end position="26"/>
    </location>
</feature>
<evidence type="ECO:0000313" key="2">
    <source>
        <dbReference type="EMBL" id="KAB8067102.1"/>
    </source>
</evidence>
<dbReference type="OrthoDB" id="2283785at2759"/>
<dbReference type="Proteomes" id="UP000326565">
    <property type="component" value="Unassembled WGS sequence"/>
</dbReference>
<name>A0A5N5WJ01_9EURO</name>
<dbReference type="EMBL" id="ML732571">
    <property type="protein sequence ID" value="KAB8067102.1"/>
    <property type="molecule type" value="Genomic_DNA"/>
</dbReference>
<evidence type="ECO:0008006" key="4">
    <source>
        <dbReference type="Google" id="ProtNLM"/>
    </source>
</evidence>
<gene>
    <name evidence="2" type="ORF">BDV29DRAFT_163745</name>
</gene>
<dbReference type="AlphaFoldDB" id="A0A5N5WJ01"/>
<accession>A0A5N5WJ01</accession>
<dbReference type="InterPro" id="IPR014752">
    <property type="entry name" value="Arrestin-like_C"/>
</dbReference>
<dbReference type="Gene3D" id="2.60.40.640">
    <property type="match status" value="1"/>
</dbReference>
<evidence type="ECO:0000313" key="3">
    <source>
        <dbReference type="Proteomes" id="UP000326565"/>
    </source>
</evidence>
<proteinExistence type="predicted"/>
<keyword evidence="3" id="KW-1185">Reference proteome</keyword>
<evidence type="ECO:0000256" key="1">
    <source>
        <dbReference type="SAM" id="MobiDB-lite"/>
    </source>
</evidence>
<protein>
    <recommendedName>
        <fullName evidence="4">Arrestin-like N-terminal domain-containing protein</fullName>
    </recommendedName>
</protein>